<feature type="coiled-coil region" evidence="10">
    <location>
        <begin position="233"/>
        <end position="260"/>
    </location>
</feature>
<dbReference type="InterPro" id="IPR035968">
    <property type="entry name" value="ATP_synth_F1_ATPase_gsu"/>
</dbReference>
<organism evidence="11 12">
    <name type="scientific">Microbulbifer pacificus</name>
    <dbReference type="NCBI Taxonomy" id="407164"/>
    <lineage>
        <taxon>Bacteria</taxon>
        <taxon>Pseudomonadati</taxon>
        <taxon>Pseudomonadota</taxon>
        <taxon>Gammaproteobacteria</taxon>
        <taxon>Cellvibrionales</taxon>
        <taxon>Microbulbiferaceae</taxon>
        <taxon>Microbulbifer</taxon>
    </lineage>
</organism>
<dbReference type="KEGG" id="mpaf:R5R33_00215"/>
<evidence type="ECO:0000256" key="2">
    <source>
        <dbReference type="ARBA" id="ARBA00004170"/>
    </source>
</evidence>
<evidence type="ECO:0000313" key="12">
    <source>
        <dbReference type="Proteomes" id="UP001302477"/>
    </source>
</evidence>
<dbReference type="Pfam" id="PF00231">
    <property type="entry name" value="ATP-synt"/>
    <property type="match status" value="1"/>
</dbReference>
<dbReference type="SUPFAM" id="SSF52943">
    <property type="entry name" value="ATP synthase (F1-ATPase), gamma subunit"/>
    <property type="match status" value="1"/>
</dbReference>
<keyword evidence="7" id="KW-0472">Membrane</keyword>
<keyword evidence="6" id="KW-0406">Ion transport</keyword>
<keyword evidence="4" id="KW-0813">Transport</keyword>
<evidence type="ECO:0000256" key="6">
    <source>
        <dbReference type="ARBA" id="ARBA00023065"/>
    </source>
</evidence>
<dbReference type="Gene3D" id="1.10.287.80">
    <property type="entry name" value="ATP synthase, gamma subunit, helix hairpin domain"/>
    <property type="match status" value="1"/>
</dbReference>
<dbReference type="AlphaFoldDB" id="A0AAU0MY01"/>
<evidence type="ECO:0000256" key="7">
    <source>
        <dbReference type="ARBA" id="ARBA00023136"/>
    </source>
</evidence>
<sequence length="284" mass="31795">MSRRHELLHHQNQLAEARQIIGAMQSLAFIEVRRLRKVMEIQQKVVAGLYRAAQDLLGFHRELLPVAQAESPLFLVLGSERGFCGDFNDPLMETLQQCLTETGGSTAGFVTCGRKLSGHLETHPQLKAAFEGATVLDEVEDTLIRLANGLSGLLKGDAPLIVIYHGGPDEEVLARPLLPPFAELRDQPAQFAYPPQLNVTPAQLMQDLVDQYLFAALHEILYVSLMAENHRRMQHLEGAVRHLDKRLNSLKTRENQLRQEEIIEEIEVILLNADSEAVSNFNGN</sequence>
<keyword evidence="10" id="KW-0175">Coiled coil</keyword>
<dbReference type="PRINTS" id="PR00126">
    <property type="entry name" value="ATPASEGAMMA"/>
</dbReference>
<dbReference type="GO" id="GO:0046933">
    <property type="term" value="F:proton-transporting ATP synthase activity, rotational mechanism"/>
    <property type="evidence" value="ECO:0007669"/>
    <property type="project" value="InterPro"/>
</dbReference>
<keyword evidence="12" id="KW-1185">Reference proteome</keyword>
<evidence type="ECO:0000313" key="11">
    <source>
        <dbReference type="EMBL" id="WOX05602.1"/>
    </source>
</evidence>
<keyword evidence="9" id="KW-0066">ATP synthesis</keyword>
<evidence type="ECO:0000256" key="1">
    <source>
        <dbReference type="ARBA" id="ARBA00003456"/>
    </source>
</evidence>
<comment type="subcellular location">
    <subcellularLocation>
        <location evidence="2">Membrane</location>
        <topology evidence="2">Peripheral membrane protein</topology>
    </subcellularLocation>
</comment>
<protein>
    <submittedName>
        <fullName evidence="11">F0F1 ATP synthase subunit gamma</fullName>
    </submittedName>
</protein>
<gene>
    <name evidence="11" type="ORF">R5R33_00215</name>
</gene>
<dbReference type="GO" id="GO:0045259">
    <property type="term" value="C:proton-transporting ATP synthase complex"/>
    <property type="evidence" value="ECO:0007669"/>
    <property type="project" value="UniProtKB-KW"/>
</dbReference>
<evidence type="ECO:0000256" key="4">
    <source>
        <dbReference type="ARBA" id="ARBA00022448"/>
    </source>
</evidence>
<dbReference type="Gene3D" id="3.40.1380.10">
    <property type="match status" value="1"/>
</dbReference>
<dbReference type="EMBL" id="CP137555">
    <property type="protein sequence ID" value="WOX05602.1"/>
    <property type="molecule type" value="Genomic_DNA"/>
</dbReference>
<evidence type="ECO:0000256" key="9">
    <source>
        <dbReference type="ARBA" id="ARBA00023310"/>
    </source>
</evidence>
<name>A0AAU0MY01_9GAMM</name>
<dbReference type="InterPro" id="IPR000131">
    <property type="entry name" value="ATP_synth_F1_gsu"/>
</dbReference>
<keyword evidence="8" id="KW-0139">CF(1)</keyword>
<evidence type="ECO:0000256" key="3">
    <source>
        <dbReference type="ARBA" id="ARBA00007681"/>
    </source>
</evidence>
<dbReference type="Proteomes" id="UP001302477">
    <property type="component" value="Chromosome"/>
</dbReference>
<evidence type="ECO:0000256" key="8">
    <source>
        <dbReference type="ARBA" id="ARBA00023196"/>
    </source>
</evidence>
<accession>A0AAU0MY01</accession>
<evidence type="ECO:0000256" key="5">
    <source>
        <dbReference type="ARBA" id="ARBA00022781"/>
    </source>
</evidence>
<proteinExistence type="inferred from homology"/>
<comment type="similarity">
    <text evidence="3">Belongs to the ATPase gamma chain family.</text>
</comment>
<comment type="function">
    <text evidence="1">Produces ATP from ADP in the presence of a proton gradient across the membrane. The gamma chain is believed to be important in regulating ATPase activity and the flow of protons through the CF(0) complex.</text>
</comment>
<keyword evidence="5" id="KW-0375">Hydrogen ion transport</keyword>
<evidence type="ECO:0000256" key="10">
    <source>
        <dbReference type="SAM" id="Coils"/>
    </source>
</evidence>
<dbReference type="RefSeq" id="WP_318954072.1">
    <property type="nucleotide sequence ID" value="NZ_CP137555.1"/>
</dbReference>
<reference evidence="11 12" key="1">
    <citation type="submission" date="2023-10" db="EMBL/GenBank/DDBJ databases">
        <title>Description of Microbulbifer bruguierae sp. nov., isolated from the sediments of mangrove plant Bruguiera sexangula and comparative genomic analyses of the genus Microbulbifer.</title>
        <authorList>
            <person name="Long M."/>
        </authorList>
    </citation>
    <scope>NUCLEOTIDE SEQUENCE [LARGE SCALE GENOMIC DNA]</scope>
    <source>
        <strain evidence="11 12">SPO729</strain>
    </source>
</reference>